<proteinExistence type="predicted"/>
<feature type="compositionally biased region" description="Basic residues" evidence="1">
    <location>
        <begin position="59"/>
        <end position="73"/>
    </location>
</feature>
<organism evidence="2 3">
    <name type="scientific">Beauveria brongniartii RCEF 3172</name>
    <dbReference type="NCBI Taxonomy" id="1081107"/>
    <lineage>
        <taxon>Eukaryota</taxon>
        <taxon>Fungi</taxon>
        <taxon>Dikarya</taxon>
        <taxon>Ascomycota</taxon>
        <taxon>Pezizomycotina</taxon>
        <taxon>Sordariomycetes</taxon>
        <taxon>Hypocreomycetidae</taxon>
        <taxon>Hypocreales</taxon>
        <taxon>Cordycipitaceae</taxon>
        <taxon>Beauveria</taxon>
        <taxon>Beauveria brongniartii</taxon>
    </lineage>
</organism>
<dbReference type="EMBL" id="AZHA01000029">
    <property type="protein sequence ID" value="OAA37717.1"/>
    <property type="molecule type" value="Genomic_DNA"/>
</dbReference>
<accession>A0A166ZAF1</accession>
<dbReference type="AlphaFoldDB" id="A0A166ZAF1"/>
<dbReference type="Proteomes" id="UP000076863">
    <property type="component" value="Unassembled WGS sequence"/>
</dbReference>
<reference evidence="2 3" key="1">
    <citation type="journal article" date="2016" name="Genome Biol. Evol.">
        <title>Divergent and convergent evolution of fungal pathogenicity.</title>
        <authorList>
            <person name="Shang Y."/>
            <person name="Xiao G."/>
            <person name="Zheng P."/>
            <person name="Cen K."/>
            <person name="Zhan S."/>
            <person name="Wang C."/>
        </authorList>
    </citation>
    <scope>NUCLEOTIDE SEQUENCE [LARGE SCALE GENOMIC DNA]</scope>
    <source>
        <strain evidence="2 3">RCEF 3172</strain>
    </source>
</reference>
<protein>
    <submittedName>
        <fullName evidence="2">Uncharacterized protein</fullName>
    </submittedName>
</protein>
<evidence type="ECO:0000313" key="2">
    <source>
        <dbReference type="EMBL" id="OAA37717.1"/>
    </source>
</evidence>
<evidence type="ECO:0000313" key="3">
    <source>
        <dbReference type="Proteomes" id="UP000076863"/>
    </source>
</evidence>
<name>A0A166ZAF1_9HYPO</name>
<keyword evidence="3" id="KW-1185">Reference proteome</keyword>
<comment type="caution">
    <text evidence="2">The sequence shown here is derived from an EMBL/GenBank/DDBJ whole genome shotgun (WGS) entry which is preliminary data.</text>
</comment>
<gene>
    <name evidence="2" type="ORF">BBO_07425</name>
</gene>
<feature type="region of interest" description="Disordered" evidence="1">
    <location>
        <begin position="45"/>
        <end position="76"/>
    </location>
</feature>
<sequence>MVAGEWRWCEGLVRLLPGVVGMALTDTAALVAGKAFIIAETPCEHLPPGEADDGTLGRRAGRPPKRSVVHPRHRPEDWREISRRARADEYRRGGRVDARAALGHHGRQAGCAAVQGTLGVQAGTYALRRVASL</sequence>
<evidence type="ECO:0000256" key="1">
    <source>
        <dbReference type="SAM" id="MobiDB-lite"/>
    </source>
</evidence>